<dbReference type="KEGG" id="ksn:43588658"/>
<dbReference type="EMBL" id="CP144051">
    <property type="protein sequence ID" value="WWD16293.1"/>
    <property type="molecule type" value="Genomic_DNA"/>
</dbReference>
<gene>
    <name evidence="5" type="ORF">CI109_100719</name>
</gene>
<dbReference type="CDD" id="cd00067">
    <property type="entry name" value="GAL4"/>
    <property type="match status" value="1"/>
</dbReference>
<sequence length="711" mass="79136">MRSSRSSSDTATTNKKRKRRNLQEGPSLRRALSCTECKRRKTKCSTIGKVPCDSCIKRGKPEECFWEGISDQGEGILTDPRGHVDFGPDVLALRNQVTRLQSLVDALTQQTSIRPKEMITSNVPKVPSCPSTGSVSAHMPRRSQDGATTDNLENTATTIEQLVLGPGLRPNITDKMGPLPSTTPDLHPISALLSAQDSYVSSRDHVLLDAILRLLPPSATTSRILIQDYFDGPIHTGWHAITKYTFIRQFQLYSSMTLEDQLLGMESGWVAVYLMLFPQRSQEEISGLPDLLYRASLVALDVSNYLVVPQIRHIQAALLYINFLFHFGDSAEKANLALRHLDSAISTAQWLGLDIIGSDSNKAPLLDPAFLHVSPRAAYETSKQLLHMLSFMDGTIYKRAGLWRMDAAVNVAVPENLNDTDLLHMTFPVERPSDEFTDSSLSILGSSFACVIRRHSRKDRSDHELSYDQIMDYDRALREVLKSILTLPDRNAQSAWMMNHLFSSIHNRLLRIHRPYMVKGYHDAQWTFSSHASVESAKAIIETQKLMLPWPHLRPGFVTRWILGSAIVLAVNSVLRSEQENHAAQHESGREDLAQAIAILQSEVNHGIATEVNLGCIRAIQAMSDSMGLESATHSVHGASDMRLQSYFDEVKRRILAPVSTDDVAPSDLQSNPQQLFDFFGDANTLFDLSSFMADYDTAFGGLSGPDGVPR</sequence>
<keyword evidence="6" id="KW-1185">Reference proteome</keyword>
<feature type="region of interest" description="Disordered" evidence="3">
    <location>
        <begin position="1"/>
        <end position="26"/>
    </location>
</feature>
<protein>
    <recommendedName>
        <fullName evidence="4">Zn(2)-C6 fungal-type domain-containing protein</fullName>
    </recommendedName>
</protein>
<feature type="domain" description="Zn(2)-C6 fungal-type" evidence="4">
    <location>
        <begin position="33"/>
        <end position="66"/>
    </location>
</feature>
<dbReference type="GeneID" id="43588658"/>
<keyword evidence="2" id="KW-0539">Nucleus</keyword>
<dbReference type="SMART" id="SM00066">
    <property type="entry name" value="GAL4"/>
    <property type="match status" value="1"/>
</dbReference>
<evidence type="ECO:0000313" key="6">
    <source>
        <dbReference type="Proteomes" id="UP000322225"/>
    </source>
</evidence>
<dbReference type="CDD" id="cd12148">
    <property type="entry name" value="fungal_TF_MHR"/>
    <property type="match status" value="1"/>
</dbReference>
<dbReference type="GO" id="GO:0008270">
    <property type="term" value="F:zinc ion binding"/>
    <property type="evidence" value="ECO:0007669"/>
    <property type="project" value="InterPro"/>
</dbReference>
<name>A0AAJ8LD10_9TREE</name>
<dbReference type="SUPFAM" id="SSF57701">
    <property type="entry name" value="Zn2/Cys6 DNA-binding domain"/>
    <property type="match status" value="1"/>
</dbReference>
<evidence type="ECO:0000259" key="4">
    <source>
        <dbReference type="PROSITE" id="PS50048"/>
    </source>
</evidence>
<evidence type="ECO:0000256" key="3">
    <source>
        <dbReference type="SAM" id="MobiDB-lite"/>
    </source>
</evidence>
<dbReference type="PROSITE" id="PS50048">
    <property type="entry name" value="ZN2_CY6_FUNGAL_2"/>
    <property type="match status" value="1"/>
</dbReference>
<dbReference type="InterPro" id="IPR001138">
    <property type="entry name" value="Zn2Cys6_DnaBD"/>
</dbReference>
<dbReference type="AlphaFoldDB" id="A0AAJ8LD10"/>
<dbReference type="PROSITE" id="PS00463">
    <property type="entry name" value="ZN2_CY6_FUNGAL_1"/>
    <property type="match status" value="1"/>
</dbReference>
<dbReference type="Pfam" id="PF00172">
    <property type="entry name" value="Zn_clus"/>
    <property type="match status" value="1"/>
</dbReference>
<dbReference type="PANTHER" id="PTHR31001">
    <property type="entry name" value="UNCHARACTERIZED TRANSCRIPTIONAL REGULATORY PROTEIN"/>
    <property type="match status" value="1"/>
</dbReference>
<evidence type="ECO:0000313" key="5">
    <source>
        <dbReference type="EMBL" id="WWD16293.1"/>
    </source>
</evidence>
<dbReference type="PANTHER" id="PTHR31001:SF90">
    <property type="entry name" value="CENTROMERE DNA-BINDING PROTEIN COMPLEX CBF3 SUBUNIT B"/>
    <property type="match status" value="1"/>
</dbReference>
<comment type="subcellular location">
    <subcellularLocation>
        <location evidence="1">Nucleus</location>
    </subcellularLocation>
</comment>
<dbReference type="RefSeq" id="XP_065822901.1">
    <property type="nucleotide sequence ID" value="XM_065966829.1"/>
</dbReference>
<feature type="region of interest" description="Disordered" evidence="3">
    <location>
        <begin position="121"/>
        <end position="149"/>
    </location>
</feature>
<feature type="compositionally biased region" description="Polar residues" evidence="3">
    <location>
        <begin position="121"/>
        <end position="135"/>
    </location>
</feature>
<evidence type="ECO:0000256" key="1">
    <source>
        <dbReference type="ARBA" id="ARBA00004123"/>
    </source>
</evidence>
<evidence type="ECO:0000256" key="2">
    <source>
        <dbReference type="ARBA" id="ARBA00023242"/>
    </source>
</evidence>
<dbReference type="InterPro" id="IPR036864">
    <property type="entry name" value="Zn2-C6_fun-type_DNA-bd_sf"/>
</dbReference>
<reference evidence="5" key="2">
    <citation type="submission" date="2024-01" db="EMBL/GenBank/DDBJ databases">
        <title>Comparative genomics of Cryptococcus and Kwoniella reveals pathogenesis evolution and contrasting modes of karyotype evolution via chromosome fusion or intercentromeric recombination.</title>
        <authorList>
            <person name="Coelho M.A."/>
            <person name="David-Palma M."/>
            <person name="Shea T."/>
            <person name="Bowers K."/>
            <person name="McGinley-Smith S."/>
            <person name="Mohammad A.W."/>
            <person name="Gnirke A."/>
            <person name="Yurkov A.M."/>
            <person name="Nowrousian M."/>
            <person name="Sun S."/>
            <person name="Cuomo C.A."/>
            <person name="Heitman J."/>
        </authorList>
    </citation>
    <scope>NUCLEOTIDE SEQUENCE</scope>
    <source>
        <strain evidence="5">CBS 12478</strain>
    </source>
</reference>
<dbReference type="Proteomes" id="UP000322225">
    <property type="component" value="Chromosome 1"/>
</dbReference>
<organism evidence="5 6">
    <name type="scientific">Kwoniella shandongensis</name>
    <dbReference type="NCBI Taxonomy" id="1734106"/>
    <lineage>
        <taxon>Eukaryota</taxon>
        <taxon>Fungi</taxon>
        <taxon>Dikarya</taxon>
        <taxon>Basidiomycota</taxon>
        <taxon>Agaricomycotina</taxon>
        <taxon>Tremellomycetes</taxon>
        <taxon>Tremellales</taxon>
        <taxon>Cryptococcaceae</taxon>
        <taxon>Kwoniella</taxon>
    </lineage>
</organism>
<proteinExistence type="predicted"/>
<accession>A0AAJ8LD10</accession>
<dbReference type="InterPro" id="IPR050613">
    <property type="entry name" value="Sec_Metabolite_Reg"/>
</dbReference>
<reference evidence="5" key="1">
    <citation type="submission" date="2017-08" db="EMBL/GenBank/DDBJ databases">
        <authorList>
            <person name="Cuomo C."/>
            <person name="Billmyre B."/>
            <person name="Heitman J."/>
        </authorList>
    </citation>
    <scope>NUCLEOTIDE SEQUENCE</scope>
    <source>
        <strain evidence="5">CBS 12478</strain>
    </source>
</reference>
<dbReference type="GO" id="GO:0005634">
    <property type="term" value="C:nucleus"/>
    <property type="evidence" value="ECO:0007669"/>
    <property type="project" value="UniProtKB-SubCell"/>
</dbReference>
<dbReference type="Gene3D" id="4.10.240.10">
    <property type="entry name" value="Zn(2)-C6 fungal-type DNA-binding domain"/>
    <property type="match status" value="1"/>
</dbReference>
<dbReference type="GO" id="GO:0000981">
    <property type="term" value="F:DNA-binding transcription factor activity, RNA polymerase II-specific"/>
    <property type="evidence" value="ECO:0007669"/>
    <property type="project" value="InterPro"/>
</dbReference>